<dbReference type="Pfam" id="PF23005">
    <property type="entry name" value="DUF7032"/>
    <property type="match status" value="2"/>
</dbReference>
<feature type="domain" description="DUF7032" evidence="2">
    <location>
        <begin position="9"/>
        <end position="50"/>
    </location>
</feature>
<feature type="domain" description="DUF7032" evidence="2">
    <location>
        <begin position="55"/>
        <end position="89"/>
    </location>
</feature>
<dbReference type="SMART" id="SM00185">
    <property type="entry name" value="ARM"/>
    <property type="match status" value="2"/>
</dbReference>
<dbReference type="PANTHER" id="PTHR46043:SF13">
    <property type="entry name" value="ARM REPEAT SUPERFAMILY PROTEIN"/>
    <property type="match status" value="1"/>
</dbReference>
<dbReference type="InterPro" id="IPR011989">
    <property type="entry name" value="ARM-like"/>
</dbReference>
<dbReference type="InterPro" id="IPR000225">
    <property type="entry name" value="Armadillo"/>
</dbReference>
<keyword evidence="1" id="KW-0677">Repeat</keyword>
<name>A0A438CBA8_VITVI</name>
<dbReference type="InterPro" id="IPR016024">
    <property type="entry name" value="ARM-type_fold"/>
</dbReference>
<reference evidence="3 4" key="1">
    <citation type="journal article" date="2018" name="PLoS Genet.">
        <title>Population sequencing reveals clonal diversity and ancestral inbreeding in the grapevine cultivar Chardonnay.</title>
        <authorList>
            <person name="Roach M.J."/>
            <person name="Johnson D.L."/>
            <person name="Bohlmann J."/>
            <person name="van Vuuren H.J."/>
            <person name="Jones S.J."/>
            <person name="Pretorius I.S."/>
            <person name="Schmidt S.A."/>
            <person name="Borneman A.R."/>
        </authorList>
    </citation>
    <scope>NUCLEOTIDE SEQUENCE [LARGE SCALE GENOMIC DNA]</scope>
    <source>
        <strain evidence="4">cv. Chardonnay</strain>
        <tissue evidence="3">Leaf</tissue>
    </source>
</reference>
<dbReference type="InterPro" id="IPR054296">
    <property type="entry name" value="DUF7032"/>
</dbReference>
<dbReference type="Pfam" id="PF00514">
    <property type="entry name" value="Arm"/>
    <property type="match status" value="1"/>
</dbReference>
<evidence type="ECO:0000259" key="2">
    <source>
        <dbReference type="Pfam" id="PF23005"/>
    </source>
</evidence>
<evidence type="ECO:0000313" key="3">
    <source>
        <dbReference type="EMBL" id="RVW20534.1"/>
    </source>
</evidence>
<protein>
    <recommendedName>
        <fullName evidence="2">DUF7032 domain-containing protein</fullName>
    </recommendedName>
</protein>
<evidence type="ECO:0000313" key="4">
    <source>
        <dbReference type="Proteomes" id="UP000288805"/>
    </source>
</evidence>
<comment type="caution">
    <text evidence="3">The sequence shown here is derived from an EMBL/GenBank/DDBJ whole genome shotgun (WGS) entry which is preliminary data.</text>
</comment>
<dbReference type="Proteomes" id="UP000288805">
    <property type="component" value="Unassembled WGS sequence"/>
</dbReference>
<sequence>MKIPKTEHIDQLISSLSDEIPHVETFKGKWAVIKGKLGDLKTQVADFSDFHGEFELSQGKLQTQSNIDLISATLDRLIKDGEILIRSGVLQDGIGSSESKNSTMDSLLGLLSEDDKNVIISVAQGVVPVFVRLLDSNSSVEMKENTVAVISRVSMVDMGSQEKRLVSFSKENTRAIGCRGGISSLLEICDAGTPNSQAIAVGVLRNPAGFQEIKENFIEENAISVILGP</sequence>
<organism evidence="3 4">
    <name type="scientific">Vitis vinifera</name>
    <name type="common">Grape</name>
    <dbReference type="NCBI Taxonomy" id="29760"/>
    <lineage>
        <taxon>Eukaryota</taxon>
        <taxon>Viridiplantae</taxon>
        <taxon>Streptophyta</taxon>
        <taxon>Embryophyta</taxon>
        <taxon>Tracheophyta</taxon>
        <taxon>Spermatophyta</taxon>
        <taxon>Magnoliopsida</taxon>
        <taxon>eudicotyledons</taxon>
        <taxon>Gunneridae</taxon>
        <taxon>Pentapetalae</taxon>
        <taxon>rosids</taxon>
        <taxon>Vitales</taxon>
        <taxon>Vitaceae</taxon>
        <taxon>Viteae</taxon>
        <taxon>Vitis</taxon>
    </lineage>
</organism>
<dbReference type="EMBL" id="QGNW01002358">
    <property type="protein sequence ID" value="RVW20534.1"/>
    <property type="molecule type" value="Genomic_DNA"/>
</dbReference>
<proteinExistence type="predicted"/>
<dbReference type="AlphaFoldDB" id="A0A438CBA8"/>
<accession>A0A438CBA8</accession>
<dbReference type="SUPFAM" id="SSF48371">
    <property type="entry name" value="ARM repeat"/>
    <property type="match status" value="1"/>
</dbReference>
<evidence type="ECO:0000256" key="1">
    <source>
        <dbReference type="ARBA" id="ARBA00022737"/>
    </source>
</evidence>
<dbReference type="PANTHER" id="PTHR46043">
    <property type="entry name" value="ARM REPEAT SUPERFAMILY PROTEIN"/>
    <property type="match status" value="1"/>
</dbReference>
<dbReference type="Gene3D" id="1.25.10.10">
    <property type="entry name" value="Leucine-rich Repeat Variant"/>
    <property type="match status" value="1"/>
</dbReference>
<gene>
    <name evidence="3" type="ORF">CK203_112911</name>
</gene>